<evidence type="ECO:0000313" key="17">
    <source>
        <dbReference type="Proteomes" id="UP000324065"/>
    </source>
</evidence>
<keyword evidence="17" id="KW-1185">Reference proteome</keyword>
<dbReference type="InterPro" id="IPR037066">
    <property type="entry name" value="Plug_dom_sf"/>
</dbReference>
<evidence type="ECO:0000256" key="4">
    <source>
        <dbReference type="ARBA" id="ARBA00022452"/>
    </source>
</evidence>
<feature type="region of interest" description="Disordered" evidence="12">
    <location>
        <begin position="34"/>
        <end position="66"/>
    </location>
</feature>
<dbReference type="EMBL" id="VWPJ01000004">
    <property type="protein sequence ID" value="KAA5606428.1"/>
    <property type="molecule type" value="Genomic_DNA"/>
</dbReference>
<dbReference type="PROSITE" id="PS52016">
    <property type="entry name" value="TONB_DEPENDENT_REC_3"/>
    <property type="match status" value="1"/>
</dbReference>
<feature type="domain" description="TonB-dependent receptor plug" evidence="15">
    <location>
        <begin position="82"/>
        <end position="184"/>
    </location>
</feature>
<dbReference type="Proteomes" id="UP000324065">
    <property type="component" value="Unassembled WGS sequence"/>
</dbReference>
<dbReference type="InterPro" id="IPR012910">
    <property type="entry name" value="Plug_dom"/>
</dbReference>
<evidence type="ECO:0000256" key="11">
    <source>
        <dbReference type="RuleBase" id="RU003357"/>
    </source>
</evidence>
<dbReference type="Gene3D" id="2.170.130.10">
    <property type="entry name" value="TonB-dependent receptor, plug domain"/>
    <property type="match status" value="1"/>
</dbReference>
<evidence type="ECO:0000256" key="7">
    <source>
        <dbReference type="ARBA" id="ARBA00023077"/>
    </source>
</evidence>
<evidence type="ECO:0000256" key="6">
    <source>
        <dbReference type="ARBA" id="ARBA00022729"/>
    </source>
</evidence>
<evidence type="ECO:0000256" key="3">
    <source>
        <dbReference type="ARBA" id="ARBA00022448"/>
    </source>
</evidence>
<evidence type="ECO:0000256" key="1">
    <source>
        <dbReference type="ARBA" id="ARBA00004571"/>
    </source>
</evidence>
<dbReference type="InterPro" id="IPR011276">
    <property type="entry name" value="TonB_haem/Hb_rcpt"/>
</dbReference>
<keyword evidence="3 10" id="KW-0813">Transport</keyword>
<keyword evidence="16" id="KW-0675">Receptor</keyword>
<comment type="subcellular location">
    <subcellularLocation>
        <location evidence="1 10">Cell outer membrane</location>
        <topology evidence="1 10">Multi-pass membrane protein</topology>
    </subcellularLocation>
</comment>
<dbReference type="Pfam" id="PF07715">
    <property type="entry name" value="Plug"/>
    <property type="match status" value="1"/>
</dbReference>
<dbReference type="AlphaFoldDB" id="A0A5M6IFR9"/>
<dbReference type="SUPFAM" id="SSF56935">
    <property type="entry name" value="Porins"/>
    <property type="match status" value="1"/>
</dbReference>
<comment type="caution">
    <text evidence="16">The sequence shown here is derived from an EMBL/GenBank/DDBJ whole genome shotgun (WGS) entry which is preliminary data.</text>
</comment>
<protein>
    <submittedName>
        <fullName evidence="16">TonB-dependent hemoglobin/transferrin/lactoferrin family receptor</fullName>
    </submittedName>
</protein>
<dbReference type="GO" id="GO:0015232">
    <property type="term" value="F:heme transmembrane transporter activity"/>
    <property type="evidence" value="ECO:0007669"/>
    <property type="project" value="InterPro"/>
</dbReference>
<dbReference type="CDD" id="cd01347">
    <property type="entry name" value="ligand_gated_channel"/>
    <property type="match status" value="1"/>
</dbReference>
<keyword evidence="5 10" id="KW-0812">Transmembrane</keyword>
<keyword evidence="4 10" id="KW-1134">Transmembrane beta strand</keyword>
<evidence type="ECO:0000256" key="13">
    <source>
        <dbReference type="SAM" id="SignalP"/>
    </source>
</evidence>
<keyword evidence="8 10" id="KW-0472">Membrane</keyword>
<reference evidence="16 17" key="1">
    <citation type="submission" date="2019-09" db="EMBL/GenBank/DDBJ databases">
        <title>Genome sequence of Roseospira marina, one of the more divergent members of the non-sulfur purple photosynthetic bacterial family, the Rhodospirillaceae.</title>
        <authorList>
            <person name="Meyer T."/>
            <person name="Kyndt J."/>
        </authorList>
    </citation>
    <scope>NUCLEOTIDE SEQUENCE [LARGE SCALE GENOMIC DNA]</scope>
    <source>
        <strain evidence="16 17">DSM 15113</strain>
    </source>
</reference>
<feature type="signal peptide" evidence="13">
    <location>
        <begin position="1"/>
        <end position="24"/>
    </location>
</feature>
<evidence type="ECO:0000256" key="8">
    <source>
        <dbReference type="ARBA" id="ARBA00023136"/>
    </source>
</evidence>
<keyword evidence="9 10" id="KW-0998">Cell outer membrane</keyword>
<proteinExistence type="inferred from homology"/>
<dbReference type="GO" id="GO:0015344">
    <property type="term" value="F:siderophore uptake transmembrane transporter activity"/>
    <property type="evidence" value="ECO:0007669"/>
    <property type="project" value="TreeGrafter"/>
</dbReference>
<dbReference type="NCBIfam" id="TIGR01785">
    <property type="entry name" value="TonB-hemin"/>
    <property type="match status" value="1"/>
</dbReference>
<feature type="chain" id="PRO_5024379070" evidence="13">
    <location>
        <begin position="25"/>
        <end position="730"/>
    </location>
</feature>
<sequence>MIRSDRTGRHAALFAGGLLGTVLAAPAVWAQATETSETSAAGRSSSGQSSPGHLSTGHLSTGPIRLDPVSVTATRTEIDPFTYPGMVTVIDRQRVQDLNASTPDDLLKMVPNVQFSGGPRRTGEVPSIRGFSGDDIVILIDGARQNFGSGHDGRFFLDPALLKGVEVLRGPASSLYGSGGTGGVIEFRTVEVDDFLEPGQTFGFTSSLGGQTVNDEWLVTTTAYGRPMDGVDLLGSVARRRSGEIELGDGSTLTDSDDSIVSGLVKGGVDLTDHHRLEVSFSHFSNDAEEPNNAQGRGGEDLVDKEIATDNARVAYSYRNPDNDWVDLDVVAYYTRFKADELRLDDLGAGPEGERLTRDVETIGARIDNRTRFRLAEQSRVILTYGAEAYRDEQEGESASGDREGVPNADGTFAGLYGQAQVVLVEPLSLPGEVHVIPGLRFDHYDFSSDVASTDTTENRLSPRIGLTYKPVPWFMVFGNYAEAFRAPTFNEMYLTGTHFEMAGLGIVNRFVPNPDLKPQTTRTVEFGAGLDFKDILFERDRFDVKVSHFHMWGDDFIDLAVNQPAPFADCNPFRPGACDGTTTSTNVPNAELWGTEIEGNYENDRIRLGLGFSSIDGENTDTGEKLGMLTPTRVTLDTGLKVPEIDSLIGWRMTVAGRFDKVNDPAEKRDAYDVHDVYAVYQPSDGVLKGLRVDLGIDNAFDEDYSRVYTGASESGRNFKALVSYSMAW</sequence>
<dbReference type="RefSeq" id="WP_150061497.1">
    <property type="nucleotide sequence ID" value="NZ_JACHII010000006.1"/>
</dbReference>
<organism evidence="16 17">
    <name type="scientific">Roseospira marina</name>
    <dbReference type="NCBI Taxonomy" id="140057"/>
    <lineage>
        <taxon>Bacteria</taxon>
        <taxon>Pseudomonadati</taxon>
        <taxon>Pseudomonadota</taxon>
        <taxon>Alphaproteobacteria</taxon>
        <taxon>Rhodospirillales</taxon>
        <taxon>Rhodospirillaceae</taxon>
        <taxon>Roseospira</taxon>
    </lineage>
</organism>
<dbReference type="GO" id="GO:0044718">
    <property type="term" value="P:siderophore transmembrane transport"/>
    <property type="evidence" value="ECO:0007669"/>
    <property type="project" value="TreeGrafter"/>
</dbReference>
<evidence type="ECO:0000313" key="16">
    <source>
        <dbReference type="EMBL" id="KAA5606428.1"/>
    </source>
</evidence>
<evidence type="ECO:0000256" key="5">
    <source>
        <dbReference type="ARBA" id="ARBA00022692"/>
    </source>
</evidence>
<feature type="compositionally biased region" description="Low complexity" evidence="12">
    <location>
        <begin position="34"/>
        <end position="50"/>
    </location>
</feature>
<dbReference type="GO" id="GO:0009279">
    <property type="term" value="C:cell outer membrane"/>
    <property type="evidence" value="ECO:0007669"/>
    <property type="project" value="UniProtKB-SubCell"/>
</dbReference>
<gene>
    <name evidence="16" type="ORF">F1188_06050</name>
</gene>
<evidence type="ECO:0000259" key="14">
    <source>
        <dbReference type="Pfam" id="PF00593"/>
    </source>
</evidence>
<dbReference type="Gene3D" id="2.40.170.20">
    <property type="entry name" value="TonB-dependent receptor, beta-barrel domain"/>
    <property type="match status" value="1"/>
</dbReference>
<dbReference type="NCBIfam" id="TIGR01786">
    <property type="entry name" value="TonB-hemlactrns"/>
    <property type="match status" value="1"/>
</dbReference>
<evidence type="ECO:0000256" key="2">
    <source>
        <dbReference type="ARBA" id="ARBA00009810"/>
    </source>
</evidence>
<name>A0A5M6IFR9_9PROT</name>
<dbReference type="PANTHER" id="PTHR30069">
    <property type="entry name" value="TONB-DEPENDENT OUTER MEMBRANE RECEPTOR"/>
    <property type="match status" value="1"/>
</dbReference>
<comment type="similarity">
    <text evidence="2 10 11">Belongs to the TonB-dependent receptor family.</text>
</comment>
<accession>A0A5M6IFR9</accession>
<dbReference type="Pfam" id="PF00593">
    <property type="entry name" value="TonB_dep_Rec_b-barrel"/>
    <property type="match status" value="1"/>
</dbReference>
<evidence type="ECO:0000256" key="10">
    <source>
        <dbReference type="PROSITE-ProRule" id="PRU01360"/>
    </source>
</evidence>
<dbReference type="PANTHER" id="PTHR30069:SF41">
    <property type="entry name" value="HEME_HEMOPEXIN UTILIZATION PROTEIN C"/>
    <property type="match status" value="1"/>
</dbReference>
<keyword evidence="7 11" id="KW-0798">TonB box</keyword>
<dbReference type="InterPro" id="IPR036942">
    <property type="entry name" value="Beta-barrel_TonB_sf"/>
</dbReference>
<feature type="domain" description="TonB-dependent receptor-like beta-barrel" evidence="14">
    <location>
        <begin position="255"/>
        <end position="700"/>
    </location>
</feature>
<keyword evidence="6 13" id="KW-0732">Signal</keyword>
<dbReference type="InterPro" id="IPR000531">
    <property type="entry name" value="Beta-barrel_TonB"/>
</dbReference>
<evidence type="ECO:0000256" key="12">
    <source>
        <dbReference type="SAM" id="MobiDB-lite"/>
    </source>
</evidence>
<evidence type="ECO:0000256" key="9">
    <source>
        <dbReference type="ARBA" id="ARBA00023237"/>
    </source>
</evidence>
<dbReference type="InterPro" id="IPR039426">
    <property type="entry name" value="TonB-dep_rcpt-like"/>
</dbReference>
<evidence type="ECO:0000259" key="15">
    <source>
        <dbReference type="Pfam" id="PF07715"/>
    </source>
</evidence>
<dbReference type="OrthoDB" id="9760333at2"/>
<dbReference type="InterPro" id="IPR010949">
    <property type="entry name" value="TonB_Hb/transfer/lactofer_rcpt"/>
</dbReference>